<feature type="transmembrane region" description="Helical" evidence="8">
    <location>
        <begin position="329"/>
        <end position="347"/>
    </location>
</feature>
<feature type="transmembrane region" description="Helical" evidence="8">
    <location>
        <begin position="434"/>
        <end position="456"/>
    </location>
</feature>
<accession>A0A517TXD6</accession>
<feature type="transmembrane region" description="Helical" evidence="8">
    <location>
        <begin position="56"/>
        <end position="78"/>
    </location>
</feature>
<feature type="transmembrane region" description="Helical" evidence="8">
    <location>
        <begin position="185"/>
        <end position="205"/>
    </location>
</feature>
<feature type="region of interest" description="Disordered" evidence="7">
    <location>
        <begin position="1"/>
        <end position="22"/>
    </location>
</feature>
<dbReference type="Pfam" id="PF03825">
    <property type="entry name" value="Nuc_H_symport"/>
    <property type="match status" value="1"/>
</dbReference>
<feature type="transmembrane region" description="Helical" evidence="8">
    <location>
        <begin position="359"/>
        <end position="380"/>
    </location>
</feature>
<evidence type="ECO:0000313" key="9">
    <source>
        <dbReference type="EMBL" id="QDT73040.1"/>
    </source>
</evidence>
<evidence type="ECO:0000256" key="7">
    <source>
        <dbReference type="SAM" id="MobiDB-lite"/>
    </source>
</evidence>
<evidence type="ECO:0000256" key="4">
    <source>
        <dbReference type="ARBA" id="ARBA00022692"/>
    </source>
</evidence>
<reference evidence="9 10" key="1">
    <citation type="submission" date="2019-02" db="EMBL/GenBank/DDBJ databases">
        <title>Deep-cultivation of Planctomycetes and their phenomic and genomic characterization uncovers novel biology.</title>
        <authorList>
            <person name="Wiegand S."/>
            <person name="Jogler M."/>
            <person name="Boedeker C."/>
            <person name="Pinto D."/>
            <person name="Vollmers J."/>
            <person name="Rivas-Marin E."/>
            <person name="Kohn T."/>
            <person name="Peeters S.H."/>
            <person name="Heuer A."/>
            <person name="Rast P."/>
            <person name="Oberbeckmann S."/>
            <person name="Bunk B."/>
            <person name="Jeske O."/>
            <person name="Meyerdierks A."/>
            <person name="Storesund J.E."/>
            <person name="Kallscheuer N."/>
            <person name="Luecker S."/>
            <person name="Lage O.M."/>
            <person name="Pohl T."/>
            <person name="Merkel B.J."/>
            <person name="Hornburger P."/>
            <person name="Mueller R.-W."/>
            <person name="Bruemmer F."/>
            <person name="Labrenz M."/>
            <person name="Spormann A.M."/>
            <person name="Op den Camp H."/>
            <person name="Overmann J."/>
            <person name="Amann R."/>
            <person name="Jetten M.S.M."/>
            <person name="Mascher T."/>
            <person name="Medema M.H."/>
            <person name="Devos D.P."/>
            <person name="Kaster A.-K."/>
            <person name="Ovreas L."/>
            <person name="Rohde M."/>
            <person name="Galperin M.Y."/>
            <person name="Jogler C."/>
        </authorList>
    </citation>
    <scope>NUCLEOTIDE SEQUENCE [LARGE SCALE GENOMIC DNA]</scope>
    <source>
        <strain evidence="9 10">I41</strain>
    </source>
</reference>
<evidence type="ECO:0000256" key="1">
    <source>
        <dbReference type="ARBA" id="ARBA00004651"/>
    </source>
</evidence>
<evidence type="ECO:0000256" key="6">
    <source>
        <dbReference type="ARBA" id="ARBA00023136"/>
    </source>
</evidence>
<sequence>MGRPGLRGQTEMSDAPNDPESLLALAPPEQLPVPAPVPEELTHTGVDLRSTVGAKLATVMFLHHFAISSWIVTLSSYVNANSGSAGLGIFTAGFVGTVYGAGPLGGMISPFVTGLLADHWFATERLMAVLNLGAAAALLAAINADSQTTFYLSALAYHVCFIPSFALATSMSLHHLKRPERDFPVIRACSTSGWIASGVFIGWVWPEITGNSIEATAIPLRIALGAQLVTAVFCLVLPHTPPANKKSPAGGFSLKATFDLLREPRFLLLLALAVLAHAPAQFYYSYLNVYLNTWIGMANAAAKMALGQVVEVACMVVLPALLMRISVKTSILIGLSVWTLRFWLLSASASPAMWGRDGWIYFAILVHGVAFTLVSISLQLDVDRCAGRKRRATAQGLLAMSMSGVGSFVGAQLAGEAGARLLPTELADATAGGWTSFWMLPAYMTGGVLVVALLFLPQDKRQ</sequence>
<keyword evidence="10" id="KW-1185">Reference proteome</keyword>
<name>A0A517TXD6_9BACT</name>
<feature type="transmembrane region" description="Helical" evidence="8">
    <location>
        <begin position="392"/>
        <end position="414"/>
    </location>
</feature>
<protein>
    <submittedName>
        <fullName evidence="9">Nucleoside transporter YegT</fullName>
    </submittedName>
</protein>
<proteinExistence type="predicted"/>
<dbReference type="AlphaFoldDB" id="A0A517TXD6"/>
<dbReference type="PANTHER" id="PTHR23522">
    <property type="entry name" value="BLL5896 PROTEIN"/>
    <property type="match status" value="1"/>
</dbReference>
<dbReference type="GO" id="GO:0015213">
    <property type="term" value="F:uridine transmembrane transporter activity"/>
    <property type="evidence" value="ECO:0007669"/>
    <property type="project" value="TreeGrafter"/>
</dbReference>
<dbReference type="SUPFAM" id="SSF103473">
    <property type="entry name" value="MFS general substrate transporter"/>
    <property type="match status" value="1"/>
</dbReference>
<keyword evidence="2" id="KW-0813">Transport</keyword>
<feature type="transmembrane region" description="Helical" evidence="8">
    <location>
        <begin position="304"/>
        <end position="322"/>
    </location>
</feature>
<evidence type="ECO:0000256" key="5">
    <source>
        <dbReference type="ARBA" id="ARBA00022989"/>
    </source>
</evidence>
<evidence type="ECO:0000256" key="3">
    <source>
        <dbReference type="ARBA" id="ARBA00022475"/>
    </source>
</evidence>
<dbReference type="Gene3D" id="1.20.1250.20">
    <property type="entry name" value="MFS general substrate transporter like domains"/>
    <property type="match status" value="2"/>
</dbReference>
<feature type="transmembrane region" description="Helical" evidence="8">
    <location>
        <begin position="126"/>
        <end position="144"/>
    </location>
</feature>
<feature type="transmembrane region" description="Helical" evidence="8">
    <location>
        <begin position="266"/>
        <end position="284"/>
    </location>
</feature>
<keyword evidence="4 8" id="KW-0812">Transmembrane</keyword>
<comment type="subcellular location">
    <subcellularLocation>
        <location evidence="1">Cell membrane</location>
        <topology evidence="1">Multi-pass membrane protein</topology>
    </subcellularLocation>
</comment>
<dbReference type="KEGG" id="llh:I41_22290"/>
<gene>
    <name evidence="9" type="primary">yegT_1</name>
    <name evidence="9" type="ORF">I41_22290</name>
</gene>
<dbReference type="EMBL" id="CP036339">
    <property type="protein sequence ID" value="QDT73040.1"/>
    <property type="molecule type" value="Genomic_DNA"/>
</dbReference>
<dbReference type="Proteomes" id="UP000317909">
    <property type="component" value="Chromosome"/>
</dbReference>
<feature type="transmembrane region" description="Helical" evidence="8">
    <location>
        <begin position="84"/>
        <end position="105"/>
    </location>
</feature>
<organism evidence="9 10">
    <name type="scientific">Lacipirellula limnantheis</name>
    <dbReference type="NCBI Taxonomy" id="2528024"/>
    <lineage>
        <taxon>Bacteria</taxon>
        <taxon>Pseudomonadati</taxon>
        <taxon>Planctomycetota</taxon>
        <taxon>Planctomycetia</taxon>
        <taxon>Pirellulales</taxon>
        <taxon>Lacipirellulaceae</taxon>
        <taxon>Lacipirellula</taxon>
    </lineage>
</organism>
<dbReference type="GO" id="GO:0015212">
    <property type="term" value="F:cytidine transmembrane transporter activity"/>
    <property type="evidence" value="ECO:0007669"/>
    <property type="project" value="TreeGrafter"/>
</dbReference>
<evidence type="ECO:0000313" key="10">
    <source>
        <dbReference type="Proteomes" id="UP000317909"/>
    </source>
</evidence>
<dbReference type="InterPro" id="IPR036259">
    <property type="entry name" value="MFS_trans_sf"/>
</dbReference>
<dbReference type="GO" id="GO:0005886">
    <property type="term" value="C:plasma membrane"/>
    <property type="evidence" value="ECO:0007669"/>
    <property type="project" value="UniProtKB-SubCell"/>
</dbReference>
<dbReference type="InterPro" id="IPR004740">
    <property type="entry name" value="Nuc_H_symport"/>
</dbReference>
<evidence type="ECO:0000256" key="8">
    <source>
        <dbReference type="SAM" id="Phobius"/>
    </source>
</evidence>
<evidence type="ECO:0000256" key="2">
    <source>
        <dbReference type="ARBA" id="ARBA00022448"/>
    </source>
</evidence>
<keyword evidence="6 8" id="KW-0472">Membrane</keyword>
<feature type="transmembrane region" description="Helical" evidence="8">
    <location>
        <begin position="217"/>
        <end position="237"/>
    </location>
</feature>
<keyword evidence="5 8" id="KW-1133">Transmembrane helix</keyword>
<keyword evidence="3" id="KW-1003">Cell membrane</keyword>
<dbReference type="OrthoDB" id="252746at2"/>
<dbReference type="PANTHER" id="PTHR23522:SF4">
    <property type="entry name" value="NUCLEOSIDE PERMEASE NUPG-RELATED"/>
    <property type="match status" value="1"/>
</dbReference>
<feature type="transmembrane region" description="Helical" evidence="8">
    <location>
        <begin position="150"/>
        <end position="173"/>
    </location>
</feature>